<gene>
    <name evidence="4" type="ORF">SCX10_09810</name>
</gene>
<dbReference type="EMBL" id="JAWUDL010000024">
    <property type="protein sequence ID" value="MDW7547093.1"/>
    <property type="molecule type" value="Genomic_DNA"/>
</dbReference>
<dbReference type="InterPro" id="IPR010095">
    <property type="entry name" value="Cas12f1-like_TNB"/>
</dbReference>
<feature type="region of interest" description="Disordered" evidence="2">
    <location>
        <begin position="43"/>
        <end position="78"/>
    </location>
</feature>
<keyword evidence="1" id="KW-0238">DNA-binding</keyword>
<dbReference type="AlphaFoldDB" id="A0AAW9CRH6"/>
<proteinExistence type="predicted"/>
<protein>
    <submittedName>
        <fullName evidence="4">Zinc ribbon domain-containing protein</fullName>
    </submittedName>
</protein>
<comment type="caution">
    <text evidence="4">The sequence shown here is derived from an EMBL/GenBank/DDBJ whole genome shotgun (WGS) entry which is preliminary data.</text>
</comment>
<dbReference type="Proteomes" id="UP001272183">
    <property type="component" value="Unassembled WGS sequence"/>
</dbReference>
<dbReference type="GO" id="GO:0003677">
    <property type="term" value="F:DNA binding"/>
    <property type="evidence" value="ECO:0007669"/>
    <property type="project" value="UniProtKB-KW"/>
</dbReference>
<organism evidence="4 5">
    <name type="scientific">Bifidobacterium longum</name>
    <dbReference type="NCBI Taxonomy" id="216816"/>
    <lineage>
        <taxon>Bacteria</taxon>
        <taxon>Bacillati</taxon>
        <taxon>Actinomycetota</taxon>
        <taxon>Actinomycetes</taxon>
        <taxon>Bifidobacteriales</taxon>
        <taxon>Bifidobacteriaceae</taxon>
        <taxon>Bifidobacterium</taxon>
    </lineage>
</organism>
<evidence type="ECO:0000313" key="4">
    <source>
        <dbReference type="EMBL" id="MDW7547093.1"/>
    </source>
</evidence>
<evidence type="ECO:0000256" key="1">
    <source>
        <dbReference type="ARBA" id="ARBA00023125"/>
    </source>
</evidence>
<evidence type="ECO:0000259" key="3">
    <source>
        <dbReference type="Pfam" id="PF07282"/>
    </source>
</evidence>
<reference evidence="4" key="1">
    <citation type="submission" date="2023-10" db="EMBL/GenBank/DDBJ databases">
        <title>Supernatant from a Refined Defined Microbial Community Protects Mice from Clostridioides difficile Infection.</title>
        <authorList>
            <person name="Douchant K."/>
            <person name="He S.-M."/>
            <person name="Noordhof C."/>
            <person name="Greenlaw J."/>
            <person name="Schroeter K."/>
            <person name="Vancuren S.J."/>
            <person name="Sjaarda C."/>
            <person name="Allen-Vercoe E."/>
            <person name="Gloor G.B."/>
            <person name="Vanner S.J."/>
            <person name="Petrof E.O."/>
            <person name="Sheth P.M."/>
            <person name="Guzman M."/>
        </authorList>
    </citation>
    <scope>NUCLEOTIDE SEQUENCE</scope>
    <source>
        <strain evidence="4">16-6-I_4_FM</strain>
    </source>
</reference>
<feature type="compositionally biased region" description="Basic and acidic residues" evidence="2">
    <location>
        <begin position="48"/>
        <end position="63"/>
    </location>
</feature>
<name>A0AAW9CRH6_BIFLN</name>
<evidence type="ECO:0000256" key="2">
    <source>
        <dbReference type="SAM" id="MobiDB-lite"/>
    </source>
</evidence>
<feature type="domain" description="Cas12f1-like TNB" evidence="3">
    <location>
        <begin position="10"/>
        <end position="32"/>
    </location>
</feature>
<evidence type="ECO:0000313" key="5">
    <source>
        <dbReference type="Proteomes" id="UP001272183"/>
    </source>
</evidence>
<sequence>MSQKENRESQAVFHCVNCGNKDNADINAAKNILGRAIHTTGMDDAEGVEGHASRETRVSREGSVETPTPATRTGRPLQ</sequence>
<accession>A0AAW9CRH6</accession>
<dbReference type="Pfam" id="PF07282">
    <property type="entry name" value="Cas12f1-like_TNB"/>
    <property type="match status" value="1"/>
</dbReference>
<dbReference type="RefSeq" id="WP_318749226.1">
    <property type="nucleotide sequence ID" value="NZ_JAWUDL010000024.1"/>
</dbReference>